<sequence>MNDLYMLLAGAGGLILVGVIVQGLWQMHKARQMLQVKPDGNATKGSQVEPVLEKDGTASAKTQQPEAVEPSHIAAAIPDDLVGLPTISSYTVASIDPLIDAVVTIHLEHPITGDTALMAAPSSRRAGSKPMYFEGLNAKSRVWESLQAGQQYQELMVGLQLANRMGALNEIEYSDFIMKMQSYADALGAAFDAPDMIETVGHARELDQFANDHDAQIIMHLVANKSAWSPSYVQQQAAGMGFVAGTLPGRLVIPAMQAGAPPILTLQYDMQAAMADDPNMMPITHVTLTLDVPQTDRLEQPFKLLYKVAATLSKNMDASVVDEQGTPLGVEAFDAIHQMLEKLYDQLEQRGLSAGSAAARRLFS</sequence>
<keyword evidence="4" id="KW-1133">Transmembrane helix</keyword>
<protein>
    <recommendedName>
        <fullName evidence="1">Cell division protein ZipA</fullName>
    </recommendedName>
</protein>
<feature type="domain" description="ZipA C-terminal FtsZ-binding" evidence="5">
    <location>
        <begin position="213"/>
        <end position="340"/>
    </location>
</feature>
<comment type="similarity">
    <text evidence="1">Belongs to the ZipA family.</text>
</comment>
<keyword evidence="1 6" id="KW-0132">Cell division</keyword>
<evidence type="ECO:0000313" key="6">
    <source>
        <dbReference type="EMBL" id="RUS66145.1"/>
    </source>
</evidence>
<keyword evidence="2 4" id="KW-0812">Transmembrane</keyword>
<dbReference type="EMBL" id="PQSP01000006">
    <property type="protein sequence ID" value="RUS66145.1"/>
    <property type="molecule type" value="Genomic_DNA"/>
</dbReference>
<evidence type="ECO:0000256" key="4">
    <source>
        <dbReference type="SAM" id="Phobius"/>
    </source>
</evidence>
<evidence type="ECO:0000259" key="5">
    <source>
        <dbReference type="SMART" id="SM00771"/>
    </source>
</evidence>
<feature type="transmembrane region" description="Helical" evidence="4">
    <location>
        <begin position="6"/>
        <end position="25"/>
    </location>
</feature>
<evidence type="ECO:0000313" key="7">
    <source>
        <dbReference type="Proteomes" id="UP000286947"/>
    </source>
</evidence>
<dbReference type="SMART" id="SM00771">
    <property type="entry name" value="ZipA_C"/>
    <property type="match status" value="1"/>
</dbReference>
<feature type="region of interest" description="Disordered" evidence="3">
    <location>
        <begin position="36"/>
        <end position="69"/>
    </location>
</feature>
<dbReference type="Pfam" id="PF04354">
    <property type="entry name" value="ZipA_C"/>
    <property type="match status" value="1"/>
</dbReference>
<comment type="subcellular location">
    <subcellularLocation>
        <location evidence="2">Cell inner membrane</location>
        <topology evidence="2">Single-pass type I membrane protein</topology>
    </subcellularLocation>
</comment>
<evidence type="ECO:0000256" key="2">
    <source>
        <dbReference type="RuleBase" id="RU003613"/>
    </source>
</evidence>
<gene>
    <name evidence="6" type="primary">zipA</name>
    <name evidence="6" type="ORF">CUZ56_02223</name>
</gene>
<dbReference type="GO" id="GO:0090529">
    <property type="term" value="P:cell septum assembly"/>
    <property type="evidence" value="ECO:0007669"/>
    <property type="project" value="InterPro"/>
</dbReference>
<proteinExistence type="inferred from homology"/>
<comment type="function">
    <text evidence="1">Essential cell division protein that stabilizes the FtsZ protofilaments by cross-linking them and that serves as a cytoplasmic membrane anchor for the Z ring. Also required for the recruitment to the septal ring of downstream cell division proteins.</text>
</comment>
<dbReference type="SUPFAM" id="SSF64383">
    <property type="entry name" value="Cell-division protein ZipA, C-terminal domain"/>
    <property type="match status" value="1"/>
</dbReference>
<dbReference type="AlphaFoldDB" id="A0A433SBN7"/>
<name>A0A433SBN7_9BURK</name>
<keyword evidence="2" id="KW-1003">Cell membrane</keyword>
<keyword evidence="7" id="KW-1185">Reference proteome</keyword>
<keyword evidence="1" id="KW-0131">Cell cycle</keyword>
<evidence type="ECO:0000256" key="1">
    <source>
        <dbReference type="RuleBase" id="RU003612"/>
    </source>
</evidence>
<dbReference type="RefSeq" id="WP_239442414.1">
    <property type="nucleotide sequence ID" value="NZ_PQSP01000006.1"/>
</dbReference>
<keyword evidence="2 4" id="KW-0472">Membrane</keyword>
<keyword evidence="2" id="KW-0997">Cell inner membrane</keyword>
<organism evidence="6 7">
    <name type="scientific">Saezia sanguinis</name>
    <dbReference type="NCBI Taxonomy" id="1965230"/>
    <lineage>
        <taxon>Bacteria</taxon>
        <taxon>Pseudomonadati</taxon>
        <taxon>Pseudomonadota</taxon>
        <taxon>Betaproteobacteria</taxon>
        <taxon>Burkholderiales</taxon>
        <taxon>Saeziaceae</taxon>
        <taxon>Saezia</taxon>
    </lineage>
</organism>
<dbReference type="Proteomes" id="UP000286947">
    <property type="component" value="Unassembled WGS sequence"/>
</dbReference>
<dbReference type="InterPro" id="IPR007449">
    <property type="entry name" value="ZipA_FtsZ-bd_C"/>
</dbReference>
<accession>A0A433SBN7</accession>
<evidence type="ECO:0000256" key="3">
    <source>
        <dbReference type="SAM" id="MobiDB-lite"/>
    </source>
</evidence>
<dbReference type="GO" id="GO:0005886">
    <property type="term" value="C:plasma membrane"/>
    <property type="evidence" value="ECO:0007669"/>
    <property type="project" value="UniProtKB-SubCell"/>
</dbReference>
<dbReference type="Gene3D" id="3.30.1400.10">
    <property type="entry name" value="ZipA, C-terminal FtsZ-binding domain"/>
    <property type="match status" value="1"/>
</dbReference>
<dbReference type="InterPro" id="IPR036765">
    <property type="entry name" value="ZipA_FtsZ-bd_C_sf"/>
</dbReference>
<reference evidence="6 7" key="1">
    <citation type="submission" date="2018-01" db="EMBL/GenBank/DDBJ databases">
        <title>Saezia sanguinis gen. nov., sp. nov., in the order Burkholderiales isolated from human blood.</title>
        <authorList>
            <person name="Medina-Pascual M.J."/>
            <person name="Valdezate S."/>
            <person name="Monzon S."/>
            <person name="Cuesta I."/>
            <person name="Carrasco G."/>
            <person name="Villalon P."/>
            <person name="Saez-Nieto J.A."/>
        </authorList>
    </citation>
    <scope>NUCLEOTIDE SEQUENCE [LARGE SCALE GENOMIC DNA]</scope>
    <source>
        <strain evidence="6 7">CNM695-12</strain>
    </source>
</reference>
<comment type="caution">
    <text evidence="6">The sequence shown here is derived from an EMBL/GenBank/DDBJ whole genome shotgun (WGS) entry which is preliminary data.</text>
</comment>